<reference evidence="4 5" key="1">
    <citation type="submission" date="2017-07" db="EMBL/GenBank/DDBJ databases">
        <title>A draft genome sequence of Komagataeibacter oboediens LMG 18849.</title>
        <authorList>
            <person name="Skraban J."/>
            <person name="Cleenwerck I."/>
            <person name="Vandamme P."/>
            <person name="Trcek J."/>
        </authorList>
    </citation>
    <scope>NUCLEOTIDE SEQUENCE [LARGE SCALE GENOMIC DNA]</scope>
    <source>
        <strain evidence="4 5">LMG 18849</strain>
    </source>
</reference>
<dbReference type="OrthoDB" id="9796020at2"/>
<dbReference type="AlphaFoldDB" id="A0A318QXQ2"/>
<dbReference type="EMBL" id="NKTX01000013">
    <property type="protein sequence ID" value="PYD82161.1"/>
    <property type="molecule type" value="Genomic_DNA"/>
</dbReference>
<gene>
    <name evidence="4" type="ORF">CFR80_08070</name>
</gene>
<proteinExistence type="inferred from homology"/>
<sequence>MDDTMDLDVDYLLANPTDPELVANQRLCLNGRHIERIAPSPDLAGASRRVAMPPFANAHDHGRGFPTLSVGIADGPLEIWMARLGLEPRALSYLSTACAFTRMAEAGIGAVVHCHNTQDGRRLLEEAKGVAQAAQQVGIRVAFALPFAGENPFVYGETADLARFVDNPQAHPQLWAARHKRTLEEGLRIFEELKALETDTFTIQFGPVGPQWTNRETLEKIAEISAAENRRVHMHFLETKLQRDWADHHFPQGIVTYFDEIGLLSPRLTLAHCVWLQPWELDLLIQRGVTIACNLSSNMRLCSGFPPLPQIVRSGITFGIGLDGMALEDDDDILREARLVKGITQALAPGIDGPGDMNLMLPACLKALMQDGRYIVTGSRDGGRLAAGEVADVVVLDTGRIHATAPAMPLTPDILMSRLTHQDVDRLIINGKTIVENGRCRTVSRSDIEAELRSTARFIDARTNTDRQVHDLQMQDGIRRFYRSGAHLA</sequence>
<dbReference type="InterPro" id="IPR032466">
    <property type="entry name" value="Metal_Hydrolase"/>
</dbReference>
<accession>A0A318QXQ2</accession>
<dbReference type="PANTHER" id="PTHR43794:SF11">
    <property type="entry name" value="AMIDOHYDROLASE-RELATED DOMAIN-CONTAINING PROTEIN"/>
    <property type="match status" value="1"/>
</dbReference>
<evidence type="ECO:0000256" key="1">
    <source>
        <dbReference type="ARBA" id="ARBA00006745"/>
    </source>
</evidence>
<dbReference type="Proteomes" id="UP000247417">
    <property type="component" value="Unassembled WGS sequence"/>
</dbReference>
<dbReference type="SUPFAM" id="SSF51338">
    <property type="entry name" value="Composite domain of metallo-dependent hydrolases"/>
    <property type="match status" value="1"/>
</dbReference>
<dbReference type="InterPro" id="IPR011059">
    <property type="entry name" value="Metal-dep_hydrolase_composite"/>
</dbReference>
<dbReference type="GO" id="GO:0016810">
    <property type="term" value="F:hydrolase activity, acting on carbon-nitrogen (but not peptide) bonds"/>
    <property type="evidence" value="ECO:0007669"/>
    <property type="project" value="InterPro"/>
</dbReference>
<evidence type="ECO:0000313" key="4">
    <source>
        <dbReference type="EMBL" id="PYD82161.1"/>
    </source>
</evidence>
<evidence type="ECO:0000313" key="5">
    <source>
        <dbReference type="Proteomes" id="UP000247417"/>
    </source>
</evidence>
<dbReference type="SUPFAM" id="SSF51556">
    <property type="entry name" value="Metallo-dependent hydrolases"/>
    <property type="match status" value="1"/>
</dbReference>
<protein>
    <submittedName>
        <fullName evidence="4">Cytosine deaminase</fullName>
    </submittedName>
</protein>
<evidence type="ECO:0000256" key="2">
    <source>
        <dbReference type="ARBA" id="ARBA00022801"/>
    </source>
</evidence>
<keyword evidence="2" id="KW-0378">Hydrolase</keyword>
<dbReference type="Pfam" id="PF01979">
    <property type="entry name" value="Amidohydro_1"/>
    <property type="match status" value="1"/>
</dbReference>
<dbReference type="InterPro" id="IPR050287">
    <property type="entry name" value="MTA/SAH_deaminase"/>
</dbReference>
<dbReference type="InterPro" id="IPR006680">
    <property type="entry name" value="Amidohydro-rel"/>
</dbReference>
<evidence type="ECO:0000259" key="3">
    <source>
        <dbReference type="Pfam" id="PF01979"/>
    </source>
</evidence>
<dbReference type="Gene3D" id="2.30.40.10">
    <property type="entry name" value="Urease, subunit C, domain 1"/>
    <property type="match status" value="1"/>
</dbReference>
<dbReference type="STRING" id="940286.GCA_000227565_01731"/>
<name>A0A318QXQ2_9PROT</name>
<dbReference type="PANTHER" id="PTHR43794">
    <property type="entry name" value="AMINOHYDROLASE SSNA-RELATED"/>
    <property type="match status" value="1"/>
</dbReference>
<comment type="similarity">
    <text evidence="1">Belongs to the metallo-dependent hydrolases superfamily. ATZ/TRZ family.</text>
</comment>
<organism evidence="4 5">
    <name type="scientific">Komagataeibacter oboediens</name>
    <dbReference type="NCBI Taxonomy" id="65958"/>
    <lineage>
        <taxon>Bacteria</taxon>
        <taxon>Pseudomonadati</taxon>
        <taxon>Pseudomonadota</taxon>
        <taxon>Alphaproteobacteria</taxon>
        <taxon>Acetobacterales</taxon>
        <taxon>Acetobacteraceae</taxon>
        <taxon>Komagataeibacter</taxon>
    </lineage>
</organism>
<dbReference type="Gene3D" id="3.20.20.140">
    <property type="entry name" value="Metal-dependent hydrolases"/>
    <property type="match status" value="1"/>
</dbReference>
<feature type="domain" description="Amidohydrolase-related" evidence="3">
    <location>
        <begin position="51"/>
        <end position="433"/>
    </location>
</feature>
<comment type="caution">
    <text evidence="4">The sequence shown here is derived from an EMBL/GenBank/DDBJ whole genome shotgun (WGS) entry which is preliminary data.</text>
</comment>